<dbReference type="Proteomes" id="UP000315167">
    <property type="component" value="Unassembled WGS sequence"/>
</dbReference>
<dbReference type="SUPFAM" id="SSF53613">
    <property type="entry name" value="Ribokinase-like"/>
    <property type="match status" value="1"/>
</dbReference>
<accession>A0A562L5Y7</accession>
<dbReference type="OrthoDB" id="9792663at2"/>
<proteinExistence type="inferred from homology"/>
<dbReference type="CDD" id="cd01166">
    <property type="entry name" value="KdgK"/>
    <property type="match status" value="1"/>
</dbReference>
<dbReference type="InterPro" id="IPR050306">
    <property type="entry name" value="PfkB_Carbo_kinase"/>
</dbReference>
<dbReference type="InterPro" id="IPR030830">
    <property type="entry name" value="Myo_inos_IolC"/>
</dbReference>
<dbReference type="Gene3D" id="3.40.1190.20">
    <property type="match status" value="1"/>
</dbReference>
<evidence type="ECO:0000256" key="3">
    <source>
        <dbReference type="ARBA" id="ARBA00022741"/>
    </source>
</evidence>
<evidence type="ECO:0000313" key="8">
    <source>
        <dbReference type="EMBL" id="TWI03069.1"/>
    </source>
</evidence>
<dbReference type="GO" id="GO:0016301">
    <property type="term" value="F:kinase activity"/>
    <property type="evidence" value="ECO:0007669"/>
    <property type="project" value="UniProtKB-KW"/>
</dbReference>
<keyword evidence="5" id="KW-0067">ATP-binding</keyword>
<sequence length="646" mass="70193">MAATEQPLDLVTIGRSCIDLYGEQIGGRLEDMASFAKYIGGSPTNTAVGASRLGLRSGLVTRVGADHFGRFIREQLIREGVSTQGVRDDDERLTALVFLGIRDPDTFPLIFYRENCADMALDDADIDPDFIRSAGAVLINGTHLSRPNVFDASVHACRIAREAGARVVFDIDYRPVLWGLTGKDRGENRFVADDAVTARLQQVLPLCDLVVGTEEEMHILGGSTDTIAALRAIREKTAALLVCKRGAHGCSAFPGAIPDRLEQGVTGPGFAVEVFNVLGAGDAFMAGFLRGWLRGEPLETACEYGNACGAIVVSRHGCSPAMPSWEELQQFLADGARPCRLRDDAALEHVHAATTRAGTWDELTVLAVDHRSQFEALCEQVGADPARIAGFKALALKAVDRLAQGDPRFGVLIDGRFGMRGLEAAADHPYWIGRPIERPGSCPLEFEGDADVATELLTWPANHVVKCLVFYHPDDPADLRERQERQLLRLQDAVRKTRHELLVEIIASRNGGVGDDTVSRVMQRFYDLGMRPDWWKLEPNDSALAWRNIERAIAGNDPYCRGVLLLGLSAPEGELIASFQAAASTPIVKGFAVGRTIFAGTASQWLAGEIDDDAAIADLSRRFAVLVEAWRIARAQVGVSNVSEVV</sequence>
<organism evidence="8 9">
    <name type="scientific">Luteimonas cucumeris</name>
    <dbReference type="NCBI Taxonomy" id="985012"/>
    <lineage>
        <taxon>Bacteria</taxon>
        <taxon>Pseudomonadati</taxon>
        <taxon>Pseudomonadota</taxon>
        <taxon>Gammaproteobacteria</taxon>
        <taxon>Lysobacterales</taxon>
        <taxon>Lysobacteraceae</taxon>
        <taxon>Luteimonas</taxon>
    </lineage>
</organism>
<keyword evidence="4 8" id="KW-0418">Kinase</keyword>
<dbReference type="EMBL" id="VLKN01000004">
    <property type="protein sequence ID" value="TWI03069.1"/>
    <property type="molecule type" value="Genomic_DNA"/>
</dbReference>
<evidence type="ECO:0000256" key="2">
    <source>
        <dbReference type="ARBA" id="ARBA00022679"/>
    </source>
</evidence>
<evidence type="ECO:0000256" key="5">
    <source>
        <dbReference type="ARBA" id="ARBA00022840"/>
    </source>
</evidence>
<dbReference type="InterPro" id="IPR018659">
    <property type="entry name" value="DUF2090"/>
</dbReference>
<evidence type="ECO:0000256" key="4">
    <source>
        <dbReference type="ARBA" id="ARBA00022777"/>
    </source>
</evidence>
<dbReference type="AlphaFoldDB" id="A0A562L5Y7"/>
<dbReference type="InterPro" id="IPR023314">
    <property type="entry name" value="Myo_inos_IolC-like_sf"/>
</dbReference>
<name>A0A562L5Y7_9GAMM</name>
<keyword evidence="2" id="KW-0808">Transferase</keyword>
<evidence type="ECO:0000256" key="1">
    <source>
        <dbReference type="ARBA" id="ARBA00010688"/>
    </source>
</evidence>
<dbReference type="Pfam" id="PF00294">
    <property type="entry name" value="PfkB"/>
    <property type="match status" value="1"/>
</dbReference>
<dbReference type="PROSITE" id="PS00584">
    <property type="entry name" value="PFKB_KINASES_2"/>
    <property type="match status" value="1"/>
</dbReference>
<dbReference type="InterPro" id="IPR013785">
    <property type="entry name" value="Aldolase_TIM"/>
</dbReference>
<dbReference type="PANTHER" id="PTHR43085:SF49">
    <property type="entry name" value="5-DEHYDRO-2-DEOXYGLUCONOKINASE"/>
    <property type="match status" value="1"/>
</dbReference>
<dbReference type="InterPro" id="IPR011611">
    <property type="entry name" value="PfkB_dom"/>
</dbReference>
<feature type="domain" description="Carbohydrate kinase PfkB" evidence="6">
    <location>
        <begin position="9"/>
        <end position="324"/>
    </location>
</feature>
<keyword evidence="3" id="KW-0547">Nucleotide-binding</keyword>
<feature type="domain" description="DUF2090" evidence="7">
    <location>
        <begin position="327"/>
        <end position="632"/>
    </location>
</feature>
<dbReference type="RefSeq" id="WP_144899636.1">
    <property type="nucleotide sequence ID" value="NZ_VLKN01000004.1"/>
</dbReference>
<gene>
    <name evidence="8" type="ORF">IP90_02173</name>
</gene>
<evidence type="ECO:0000313" key="9">
    <source>
        <dbReference type="Proteomes" id="UP000315167"/>
    </source>
</evidence>
<dbReference type="Gene3D" id="2.20.150.10">
    <property type="entry name" value="putative 5-dehydro-2- deoxygluconokinase"/>
    <property type="match status" value="1"/>
</dbReference>
<dbReference type="InterPro" id="IPR002173">
    <property type="entry name" value="Carboh/pur_kinase_PfkB_CS"/>
</dbReference>
<reference evidence="8 9" key="1">
    <citation type="journal article" date="2015" name="Stand. Genomic Sci.">
        <title>Genomic Encyclopedia of Bacterial and Archaeal Type Strains, Phase III: the genomes of soil and plant-associated and newly described type strains.</title>
        <authorList>
            <person name="Whitman W.B."/>
            <person name="Woyke T."/>
            <person name="Klenk H.P."/>
            <person name="Zhou Y."/>
            <person name="Lilburn T.G."/>
            <person name="Beck B.J."/>
            <person name="De Vos P."/>
            <person name="Vandamme P."/>
            <person name="Eisen J.A."/>
            <person name="Garrity G."/>
            <person name="Hugenholtz P."/>
            <person name="Kyrpides N.C."/>
        </authorList>
    </citation>
    <scope>NUCLEOTIDE SEQUENCE [LARGE SCALE GENOMIC DNA]</scope>
    <source>
        <strain evidence="8 9">CGMCC 1.10821</strain>
    </source>
</reference>
<comment type="caution">
    <text evidence="8">The sequence shown here is derived from an EMBL/GenBank/DDBJ whole genome shotgun (WGS) entry which is preliminary data.</text>
</comment>
<evidence type="ECO:0000259" key="6">
    <source>
        <dbReference type="Pfam" id="PF00294"/>
    </source>
</evidence>
<dbReference type="InterPro" id="IPR029056">
    <property type="entry name" value="Ribokinase-like"/>
</dbReference>
<dbReference type="Gene3D" id="3.20.20.70">
    <property type="entry name" value="Aldolase class I"/>
    <property type="match status" value="1"/>
</dbReference>
<keyword evidence="9" id="KW-1185">Reference proteome</keyword>
<protein>
    <submittedName>
        <fullName evidence="8">5-dehydro-2-deoxygluconokinase</fullName>
    </submittedName>
</protein>
<evidence type="ECO:0000259" key="7">
    <source>
        <dbReference type="Pfam" id="PF09863"/>
    </source>
</evidence>
<dbReference type="PANTHER" id="PTHR43085">
    <property type="entry name" value="HEXOKINASE FAMILY MEMBER"/>
    <property type="match status" value="1"/>
</dbReference>
<dbReference type="Pfam" id="PF09863">
    <property type="entry name" value="DUF2090"/>
    <property type="match status" value="1"/>
</dbReference>
<dbReference type="NCBIfam" id="TIGR04382">
    <property type="entry name" value="myo_inos_iolC_N"/>
    <property type="match status" value="1"/>
</dbReference>
<comment type="similarity">
    <text evidence="1">Belongs to the carbohydrate kinase PfkB family.</text>
</comment>
<dbReference type="GO" id="GO:0005524">
    <property type="term" value="F:ATP binding"/>
    <property type="evidence" value="ECO:0007669"/>
    <property type="project" value="UniProtKB-KW"/>
</dbReference>